<dbReference type="InterPro" id="IPR027925">
    <property type="entry name" value="MCM_N"/>
</dbReference>
<dbReference type="CDD" id="cd17758">
    <property type="entry name" value="MCM7"/>
    <property type="match status" value="1"/>
</dbReference>
<dbReference type="PANTHER" id="PTHR15954:SF4">
    <property type="entry name" value="VACUOLAR PROTEIN SORTING-ASSOCIATED PROTEIN 51 HOMOLOG"/>
    <property type="match status" value="1"/>
</dbReference>
<evidence type="ECO:0000256" key="15">
    <source>
        <dbReference type="ARBA" id="ARBA00074939"/>
    </source>
</evidence>
<keyword evidence="8" id="KW-0347">Helicase</keyword>
<dbReference type="InterPro" id="IPR041562">
    <property type="entry name" value="MCM_lid"/>
</dbReference>
<dbReference type="Pfam" id="PF00493">
    <property type="entry name" value="MCM"/>
    <property type="match status" value="1"/>
</dbReference>
<dbReference type="PRINTS" id="PR01657">
    <property type="entry name" value="MCMFAMILY"/>
</dbReference>
<dbReference type="GO" id="GO:0007030">
    <property type="term" value="P:Golgi organization"/>
    <property type="evidence" value="ECO:0007669"/>
    <property type="project" value="TreeGrafter"/>
</dbReference>
<dbReference type="PROSITE" id="PS00847">
    <property type="entry name" value="MCM_1"/>
    <property type="match status" value="1"/>
</dbReference>
<comment type="subcellular location">
    <subcellularLocation>
        <location evidence="1">Nucleus</location>
    </subcellularLocation>
</comment>
<keyword evidence="21" id="KW-1185">Reference proteome</keyword>
<dbReference type="PROSITE" id="PS50051">
    <property type="entry name" value="MCM_2"/>
    <property type="match status" value="1"/>
</dbReference>
<dbReference type="GO" id="GO:0005829">
    <property type="term" value="C:cytosol"/>
    <property type="evidence" value="ECO:0007669"/>
    <property type="project" value="GOC"/>
</dbReference>
<dbReference type="InterPro" id="IPR027417">
    <property type="entry name" value="P-loop_NTPase"/>
</dbReference>
<dbReference type="EMBL" id="SDRB02012469">
    <property type="protein sequence ID" value="THF97639.1"/>
    <property type="molecule type" value="Genomic_DNA"/>
</dbReference>
<feature type="compositionally biased region" description="Polar residues" evidence="18">
    <location>
        <begin position="590"/>
        <end position="600"/>
    </location>
</feature>
<comment type="similarity">
    <text evidence="2">Belongs to the VPS51 family.</text>
</comment>
<dbReference type="InterPro" id="IPR033762">
    <property type="entry name" value="MCM_OB"/>
</dbReference>
<keyword evidence="5" id="KW-0235">DNA replication</keyword>
<comment type="similarity">
    <text evidence="3 17">Belongs to the MCM family.</text>
</comment>
<dbReference type="GO" id="GO:0006270">
    <property type="term" value="P:DNA replication initiation"/>
    <property type="evidence" value="ECO:0007669"/>
    <property type="project" value="InterPro"/>
</dbReference>
<evidence type="ECO:0000313" key="21">
    <source>
        <dbReference type="Proteomes" id="UP000306102"/>
    </source>
</evidence>
<dbReference type="SMART" id="SM00350">
    <property type="entry name" value="MCM"/>
    <property type="match status" value="1"/>
</dbReference>
<dbReference type="GO" id="GO:1990745">
    <property type="term" value="C:EARP complex"/>
    <property type="evidence" value="ECO:0007669"/>
    <property type="project" value="TreeGrafter"/>
</dbReference>
<dbReference type="InterPro" id="IPR001208">
    <property type="entry name" value="MCM_dom"/>
</dbReference>
<evidence type="ECO:0000256" key="2">
    <source>
        <dbReference type="ARBA" id="ARBA00006080"/>
    </source>
</evidence>
<keyword evidence="7" id="KW-0378">Hydrolase</keyword>
<dbReference type="GO" id="GO:0003677">
    <property type="term" value="F:DNA binding"/>
    <property type="evidence" value="ECO:0007669"/>
    <property type="project" value="UniProtKB-KW"/>
</dbReference>
<dbReference type="EC" id="3.6.4.12" evidence="4"/>
<dbReference type="InterPro" id="IPR014812">
    <property type="entry name" value="Vps51"/>
</dbReference>
<evidence type="ECO:0000256" key="18">
    <source>
        <dbReference type="SAM" id="MobiDB-lite"/>
    </source>
</evidence>
<dbReference type="GO" id="GO:0032456">
    <property type="term" value="P:endocytic recycling"/>
    <property type="evidence" value="ECO:0007669"/>
    <property type="project" value="TreeGrafter"/>
</dbReference>
<keyword evidence="6 17" id="KW-0547">Nucleotide-binding</keyword>
<dbReference type="InterPro" id="IPR012340">
    <property type="entry name" value="NA-bd_OB-fold"/>
</dbReference>
<reference evidence="20 21" key="1">
    <citation type="journal article" date="2018" name="Proc. Natl. Acad. Sci. U.S.A.">
        <title>Draft genome sequence of Camellia sinensis var. sinensis provides insights into the evolution of the tea genome and tea quality.</title>
        <authorList>
            <person name="Wei C."/>
            <person name="Yang H."/>
            <person name="Wang S."/>
            <person name="Zhao J."/>
            <person name="Liu C."/>
            <person name="Gao L."/>
            <person name="Xia E."/>
            <person name="Lu Y."/>
            <person name="Tai Y."/>
            <person name="She G."/>
            <person name="Sun J."/>
            <person name="Cao H."/>
            <person name="Tong W."/>
            <person name="Gao Q."/>
            <person name="Li Y."/>
            <person name="Deng W."/>
            <person name="Jiang X."/>
            <person name="Wang W."/>
            <person name="Chen Q."/>
            <person name="Zhang S."/>
            <person name="Li H."/>
            <person name="Wu J."/>
            <person name="Wang P."/>
            <person name="Li P."/>
            <person name="Shi C."/>
            <person name="Zheng F."/>
            <person name="Jian J."/>
            <person name="Huang B."/>
            <person name="Shan D."/>
            <person name="Shi M."/>
            <person name="Fang C."/>
            <person name="Yue Y."/>
            <person name="Li F."/>
            <person name="Li D."/>
            <person name="Wei S."/>
            <person name="Han B."/>
            <person name="Jiang C."/>
            <person name="Yin Y."/>
            <person name="Xia T."/>
            <person name="Zhang Z."/>
            <person name="Bennetzen J.L."/>
            <person name="Zhao S."/>
            <person name="Wan X."/>
        </authorList>
    </citation>
    <scope>NUCLEOTIDE SEQUENCE [LARGE SCALE GENOMIC DNA]</scope>
    <source>
        <strain evidence="21">cv. Shuchazao</strain>
        <tissue evidence="20">Leaf</tissue>
    </source>
</reference>
<comment type="caution">
    <text evidence="20">The sequence shown here is derived from an EMBL/GenBank/DDBJ whole genome shotgun (WGS) entry which is preliminary data.</text>
</comment>
<dbReference type="Pfam" id="PF17855">
    <property type="entry name" value="MCM_lid"/>
    <property type="match status" value="1"/>
</dbReference>
<comment type="catalytic activity">
    <reaction evidence="13">
        <text>ATP + H2O = ADP + phosphate + H(+)</text>
        <dbReference type="Rhea" id="RHEA:13065"/>
        <dbReference type="ChEBI" id="CHEBI:15377"/>
        <dbReference type="ChEBI" id="CHEBI:15378"/>
        <dbReference type="ChEBI" id="CHEBI:30616"/>
        <dbReference type="ChEBI" id="CHEBI:43474"/>
        <dbReference type="ChEBI" id="CHEBI:456216"/>
        <dbReference type="EC" id="3.6.4.12"/>
    </reaction>
</comment>
<evidence type="ECO:0000256" key="10">
    <source>
        <dbReference type="ARBA" id="ARBA00023125"/>
    </source>
</evidence>
<evidence type="ECO:0000256" key="13">
    <source>
        <dbReference type="ARBA" id="ARBA00047995"/>
    </source>
</evidence>
<dbReference type="Gene3D" id="3.40.50.300">
    <property type="entry name" value="P-loop containing nucleotide triphosphate hydrolases"/>
    <property type="match status" value="1"/>
</dbReference>
<dbReference type="Gene3D" id="2.40.50.140">
    <property type="entry name" value="Nucleic acid-binding proteins"/>
    <property type="match status" value="1"/>
</dbReference>
<dbReference type="FunFam" id="2.20.28.10:FF:000004">
    <property type="entry name" value="DNA replication licensing factor MCM7"/>
    <property type="match status" value="1"/>
</dbReference>
<evidence type="ECO:0000256" key="16">
    <source>
        <dbReference type="ARBA" id="ARBA00078179"/>
    </source>
</evidence>
<dbReference type="PRINTS" id="PR01663">
    <property type="entry name" value="MCMPROTEIN7"/>
</dbReference>
<dbReference type="GO" id="GO:0048193">
    <property type="term" value="P:Golgi vesicle transport"/>
    <property type="evidence" value="ECO:0007669"/>
    <property type="project" value="TreeGrafter"/>
</dbReference>
<dbReference type="GO" id="GO:0042147">
    <property type="term" value="P:retrograde transport, endosome to Golgi"/>
    <property type="evidence" value="ECO:0007669"/>
    <property type="project" value="TreeGrafter"/>
</dbReference>
<evidence type="ECO:0000313" key="20">
    <source>
        <dbReference type="EMBL" id="THF97639.1"/>
    </source>
</evidence>
<feature type="region of interest" description="Disordered" evidence="18">
    <location>
        <begin position="582"/>
        <end position="607"/>
    </location>
</feature>
<evidence type="ECO:0000256" key="8">
    <source>
        <dbReference type="ARBA" id="ARBA00022806"/>
    </source>
</evidence>
<dbReference type="SUPFAM" id="SSF50249">
    <property type="entry name" value="Nucleic acid-binding proteins"/>
    <property type="match status" value="1"/>
</dbReference>
<gene>
    <name evidence="20" type="ORF">TEA_015704</name>
</gene>
<dbReference type="SUPFAM" id="SSF52540">
    <property type="entry name" value="P-loop containing nucleoside triphosphate hydrolases"/>
    <property type="match status" value="1"/>
</dbReference>
<evidence type="ECO:0000256" key="4">
    <source>
        <dbReference type="ARBA" id="ARBA00012551"/>
    </source>
</evidence>
<keyword evidence="12" id="KW-0131">Cell cycle</keyword>
<evidence type="ECO:0000256" key="3">
    <source>
        <dbReference type="ARBA" id="ARBA00008010"/>
    </source>
</evidence>
<keyword evidence="10 17" id="KW-0238">DNA-binding</keyword>
<dbReference type="Pfam" id="PF08700">
    <property type="entry name" value="VPS51_Exo84_N"/>
    <property type="match status" value="1"/>
</dbReference>
<accession>A0A4S4D5J0</accession>
<feature type="compositionally biased region" description="Basic and acidic residues" evidence="18">
    <location>
        <begin position="1"/>
        <end position="11"/>
    </location>
</feature>
<evidence type="ECO:0000256" key="17">
    <source>
        <dbReference type="RuleBase" id="RU004070"/>
    </source>
</evidence>
<dbReference type="InterPro" id="IPR008050">
    <property type="entry name" value="MCM7"/>
</dbReference>
<dbReference type="PANTHER" id="PTHR15954">
    <property type="entry name" value="VACUOLAR PROTEIN SORTING-ASSOCIATED PROTEIN 51 HOMOLOG"/>
    <property type="match status" value="1"/>
</dbReference>
<evidence type="ECO:0000256" key="14">
    <source>
        <dbReference type="ARBA" id="ARBA00073503"/>
    </source>
</evidence>
<proteinExistence type="inferred from homology"/>
<dbReference type="Gene3D" id="3.30.1640.10">
    <property type="entry name" value="mini-chromosome maintenance (MCM) complex, chain A, domain 1"/>
    <property type="match status" value="1"/>
</dbReference>
<organism evidence="20 21">
    <name type="scientific">Camellia sinensis var. sinensis</name>
    <name type="common">China tea</name>
    <dbReference type="NCBI Taxonomy" id="542762"/>
    <lineage>
        <taxon>Eukaryota</taxon>
        <taxon>Viridiplantae</taxon>
        <taxon>Streptophyta</taxon>
        <taxon>Embryophyta</taxon>
        <taxon>Tracheophyta</taxon>
        <taxon>Spermatophyta</taxon>
        <taxon>Magnoliopsida</taxon>
        <taxon>eudicotyledons</taxon>
        <taxon>Gunneridae</taxon>
        <taxon>Pentapetalae</taxon>
        <taxon>asterids</taxon>
        <taxon>Ericales</taxon>
        <taxon>Theaceae</taxon>
        <taxon>Camellia</taxon>
    </lineage>
</organism>
<evidence type="ECO:0000256" key="5">
    <source>
        <dbReference type="ARBA" id="ARBA00022705"/>
    </source>
</evidence>
<protein>
    <recommendedName>
        <fullName evidence="14">DNA replication licensing factor MCM7</fullName>
        <ecNumber evidence="4">3.6.4.12</ecNumber>
    </recommendedName>
    <alternativeName>
        <fullName evidence="15">DNA replication licensing factor mcm7</fullName>
    </alternativeName>
    <alternativeName>
        <fullName evidence="16">Minichromosome maintenance protein 7</fullName>
    </alternativeName>
</protein>
<dbReference type="GO" id="GO:0007041">
    <property type="term" value="P:lysosomal transport"/>
    <property type="evidence" value="ECO:0007669"/>
    <property type="project" value="TreeGrafter"/>
</dbReference>
<dbReference type="Pfam" id="PF17207">
    <property type="entry name" value="MCM_OB"/>
    <property type="match status" value="1"/>
</dbReference>
<dbReference type="Pfam" id="PF14551">
    <property type="entry name" value="MCM_N"/>
    <property type="match status" value="1"/>
</dbReference>
<evidence type="ECO:0000256" key="7">
    <source>
        <dbReference type="ARBA" id="ARBA00022801"/>
    </source>
</evidence>
<sequence>MTRREGEKMGVDDDDDVPMDDKAKRMRDLLSSFYSTDPPPPPSSSKYATLDTINTSSFDPDQYMNLLVQKSNLEGLLQRHVEMAAEIKNLDTDLQMLVYENYNKFISATDTIKRMKNNIVGMESNTEQLHEKIMSVQSRSDVVNTSLFEKREHIEKLHRTCNLLRKVQAYGDSSFQDCKRASEEAVAVIIKNLQGKLFSDSESIQSRAEAVMLLKQLDFPVDTLKAKLLEKLEQFIVDLQLDSREVSNASLDHDGSFKQGSYPNSVPSAASEASTREFVEAVRAYRVIFPDSEQQLIKLSQDLVTKHFEAIQQQIKRRICSADLLGMLWVIWSDVLLMDEVLPEAALSDFSLKAACVAVKQYIDTTFSHLLLDISDALTKVQYRPKEGAEEYTLQSALDASKKAVIEGSMNVLQDFCQIRDDNQGLLVKLRDLIIDLVQEGFQDFFRKLDDHFLLLSGKNNSASQDQGLIEGTQRDKILSGLVLEIAASFSGGGGVRGREYGPAFVPAEICRMFRSAGERFLHLYINMRSHKISVLLRKRFTTPNWVKHKEPREVHMFVDLFLQEFEAIGIEVKQILPQGVHRKHRRTDSNGSTTSSRSNPLRDDKIIRSNTQRARSQLLETHLAKLFKQKMEIFTKVEHTQESVVTTIVKLCLKSLQEFVRLQTFNRSGFQQIQLDIQFLRTTLKDTVEDEAAIDFLLDEVIVAAAERCLDPVPLEIPILDRLIEAKLAKTSEQNPASVDPRAFVCFGLSLTQLRRWSGSALALDCFGSNCYNLARDFILNFAEGNGEAKYMKILQDVANHKTKAIQIDLEDLLSYKDLDEEFLRRVTENTRRYVGIFAEAIDELMPEPTEAFPDDDHDILMTQRSEDRTENTDGSDPLQRMPPEIKRFYEVYIRASSTGRPFTIREVRASNIGQLVRISGIVTRCSDVKPLMQVAVYTCEECGFEIYQEVTARVFMPLFECPSSRCKTNKTKGNLILQLRASKFLKFQEAKIQELAEHVPKGHIPRTMTIHFRGELTRKVAPGDVAELSGIFLPIPYTGFRAMRAGLVADTYLEAMSVSHFKKKYEEYELRGDEEEQIARLSEDGDIYNKLSQSLAPEIFGHEDIKKALLLLLVGAPHRNLKDGMKIRGDLHICLMGDPGVAKSQLLKHIINVAPRGVYTTGKGSSGVGLTAAVQKDPVTNEMVLEGGALVLADMGICAIDEFDKMDELDRTAIHEVMEQQTVSIAKAGITTSLNARTAVLAAANPAWGRYDLRRTPAENINLPPALLSRFDLLWLILDRADMDSDLELARHVVYVHRNKESPALGFTPLEPSVLRAYISTARKLSPYVPKELEEYIASAYSGIRQDEAKSNAPHSYTTVRTLLSILRISAALARLRFSDTIAQSDVDEALRLMQMSKFSLYSEDRQRSGLDAISDIYSILRDEAARSNKMDVSYAHALNWISRKGYSEAQLKECLEEYAALNVWQIHPNTFDIRFIDA</sequence>
<dbReference type="Gene3D" id="2.20.28.10">
    <property type="match status" value="1"/>
</dbReference>
<keyword evidence="11" id="KW-0539">Nucleus</keyword>
<evidence type="ECO:0000256" key="9">
    <source>
        <dbReference type="ARBA" id="ARBA00022840"/>
    </source>
</evidence>
<dbReference type="GO" id="GO:0000347">
    <property type="term" value="C:THO complex"/>
    <property type="evidence" value="ECO:0007669"/>
    <property type="project" value="UniProtKB-ARBA"/>
</dbReference>
<dbReference type="InterPro" id="IPR031327">
    <property type="entry name" value="MCM"/>
</dbReference>
<dbReference type="GO" id="GO:0000938">
    <property type="term" value="C:GARP complex"/>
    <property type="evidence" value="ECO:0007669"/>
    <property type="project" value="TreeGrafter"/>
</dbReference>
<dbReference type="GO" id="GO:0005524">
    <property type="term" value="F:ATP binding"/>
    <property type="evidence" value="ECO:0007669"/>
    <property type="project" value="UniProtKB-KW"/>
</dbReference>
<dbReference type="GO" id="GO:0016887">
    <property type="term" value="F:ATP hydrolysis activity"/>
    <property type="evidence" value="ECO:0007669"/>
    <property type="project" value="RHEA"/>
</dbReference>
<dbReference type="GO" id="GO:0016020">
    <property type="term" value="C:membrane"/>
    <property type="evidence" value="ECO:0007669"/>
    <property type="project" value="TreeGrafter"/>
</dbReference>
<dbReference type="InterPro" id="IPR018525">
    <property type="entry name" value="MCM_CS"/>
</dbReference>
<dbReference type="FunFam" id="3.40.50.300:FF:000835">
    <property type="entry name" value="DNA replication licensing factor MCM7"/>
    <property type="match status" value="1"/>
</dbReference>
<evidence type="ECO:0000256" key="12">
    <source>
        <dbReference type="ARBA" id="ARBA00023306"/>
    </source>
</evidence>
<dbReference type="Proteomes" id="UP000306102">
    <property type="component" value="Unassembled WGS sequence"/>
</dbReference>
<evidence type="ECO:0000256" key="11">
    <source>
        <dbReference type="ARBA" id="ARBA00023242"/>
    </source>
</evidence>
<dbReference type="GO" id="GO:0003678">
    <property type="term" value="F:DNA helicase activity"/>
    <property type="evidence" value="ECO:0007669"/>
    <property type="project" value="UniProtKB-EC"/>
</dbReference>
<evidence type="ECO:0000256" key="1">
    <source>
        <dbReference type="ARBA" id="ARBA00004123"/>
    </source>
</evidence>
<feature type="region of interest" description="Disordered" evidence="18">
    <location>
        <begin position="1"/>
        <end position="22"/>
    </location>
</feature>
<name>A0A4S4D5J0_CAMSN</name>
<dbReference type="STRING" id="542762.A0A4S4D5J0"/>
<evidence type="ECO:0000259" key="19">
    <source>
        <dbReference type="PROSITE" id="PS50051"/>
    </source>
</evidence>
<dbReference type="Pfam" id="PF24901">
    <property type="entry name" value="WHD_MCM7"/>
    <property type="match status" value="1"/>
</dbReference>
<evidence type="ECO:0000256" key="6">
    <source>
        <dbReference type="ARBA" id="ARBA00022741"/>
    </source>
</evidence>
<dbReference type="GO" id="GO:0042555">
    <property type="term" value="C:MCM complex"/>
    <property type="evidence" value="ECO:0007669"/>
    <property type="project" value="InterPro"/>
</dbReference>
<keyword evidence="9 17" id="KW-0067">ATP-binding</keyword>
<feature type="domain" description="MCM C-terminal AAA(+) ATPase" evidence="19">
    <location>
        <begin position="1089"/>
        <end position="1295"/>
    </location>
</feature>